<evidence type="ECO:0000256" key="1">
    <source>
        <dbReference type="ARBA" id="ARBA00005156"/>
    </source>
</evidence>
<feature type="domain" description="Diphthamide synthase" evidence="14">
    <location>
        <begin position="2"/>
        <end position="127"/>
    </location>
</feature>
<evidence type="ECO:0000256" key="5">
    <source>
        <dbReference type="ARBA" id="ARBA00022598"/>
    </source>
</evidence>
<dbReference type="UniPathway" id="UPA00559"/>
<gene>
    <name evidence="15" type="ORF">LSTR_LSTR012817</name>
</gene>
<comment type="pathway">
    <text evidence="1">Protein modification; peptidyl-diphthamide biosynthesis.</text>
</comment>
<dbReference type="GO" id="GO:0017183">
    <property type="term" value="P:protein histidyl modification to diphthamide"/>
    <property type="evidence" value="ECO:0007669"/>
    <property type="project" value="UniProtKB-UniPathway"/>
</dbReference>
<evidence type="ECO:0000313" key="16">
    <source>
        <dbReference type="Proteomes" id="UP000291343"/>
    </source>
</evidence>
<dbReference type="EMBL" id="QKKF02026847">
    <property type="protein sequence ID" value="RZF36193.1"/>
    <property type="molecule type" value="Genomic_DNA"/>
</dbReference>
<keyword evidence="6" id="KW-0547">Nucleotide-binding</keyword>
<dbReference type="InterPro" id="IPR030662">
    <property type="entry name" value="DPH6/MJ0570"/>
</dbReference>
<dbReference type="OrthoDB" id="686384at2759"/>
<reference evidence="15 16" key="1">
    <citation type="journal article" date="2017" name="Gigascience">
        <title>Genome sequence of the small brown planthopper, Laodelphax striatellus.</title>
        <authorList>
            <person name="Zhu J."/>
            <person name="Jiang F."/>
            <person name="Wang X."/>
            <person name="Yang P."/>
            <person name="Bao Y."/>
            <person name="Zhao W."/>
            <person name="Wang W."/>
            <person name="Lu H."/>
            <person name="Wang Q."/>
            <person name="Cui N."/>
            <person name="Li J."/>
            <person name="Chen X."/>
            <person name="Luo L."/>
            <person name="Yu J."/>
            <person name="Kang L."/>
            <person name="Cui F."/>
        </authorList>
    </citation>
    <scope>NUCLEOTIDE SEQUENCE [LARGE SCALE GENOMIC DNA]</scope>
    <source>
        <strain evidence="15">Lst14</strain>
    </source>
</reference>
<evidence type="ECO:0000256" key="8">
    <source>
        <dbReference type="ARBA" id="ARBA00029814"/>
    </source>
</evidence>
<dbReference type="EC" id="6.3.1.14" evidence="3"/>
<keyword evidence="7" id="KW-0067">ATP-binding</keyword>
<comment type="similarity">
    <text evidence="2">Belongs to the Diphthine--ammonia ligase family.</text>
</comment>
<evidence type="ECO:0000256" key="4">
    <source>
        <dbReference type="ARBA" id="ARBA00018426"/>
    </source>
</evidence>
<evidence type="ECO:0000256" key="12">
    <source>
        <dbReference type="ARBA" id="ARBA00048108"/>
    </source>
</evidence>
<dbReference type="Pfam" id="PF01042">
    <property type="entry name" value="Ribonuc_L-PSP"/>
    <property type="match status" value="2"/>
</dbReference>
<evidence type="ECO:0000256" key="6">
    <source>
        <dbReference type="ARBA" id="ARBA00022741"/>
    </source>
</evidence>
<protein>
    <recommendedName>
        <fullName evidence="4">Diphthine--ammonia ligase</fullName>
        <ecNumber evidence="3">6.3.1.14</ecNumber>
    </recommendedName>
    <alternativeName>
        <fullName evidence="9">ATP-binding domain-containing protein 4</fullName>
    </alternativeName>
    <alternativeName>
        <fullName evidence="8">Diphthamide synthase</fullName>
    </alternativeName>
    <alternativeName>
        <fullName evidence="10">Diphthamide synthetase</fullName>
    </alternativeName>
    <alternativeName>
        <fullName evidence="11">Protein DPH6 homolog</fullName>
    </alternativeName>
</protein>
<dbReference type="Pfam" id="PF01902">
    <property type="entry name" value="Diphthami_syn_2"/>
    <property type="match status" value="1"/>
</dbReference>
<dbReference type="Gene3D" id="3.40.50.620">
    <property type="entry name" value="HUPs"/>
    <property type="match status" value="1"/>
</dbReference>
<evidence type="ECO:0000256" key="9">
    <source>
        <dbReference type="ARBA" id="ARBA00031202"/>
    </source>
</evidence>
<dbReference type="InterPro" id="IPR035959">
    <property type="entry name" value="RutC-like_sf"/>
</dbReference>
<dbReference type="Gene3D" id="3.30.1330.40">
    <property type="entry name" value="RutC-like"/>
    <property type="match status" value="2"/>
</dbReference>
<dbReference type="PANTHER" id="PTHR12196">
    <property type="entry name" value="DOMAIN OF UNKNOWN FUNCTION 71 DUF71 -CONTAINING PROTEIN"/>
    <property type="match status" value="1"/>
</dbReference>
<dbReference type="CDD" id="cd06156">
    <property type="entry name" value="eu_AANH_C_2"/>
    <property type="match status" value="1"/>
</dbReference>
<keyword evidence="16" id="KW-1185">Reference proteome</keyword>
<evidence type="ECO:0000313" key="15">
    <source>
        <dbReference type="EMBL" id="RZF36193.1"/>
    </source>
</evidence>
<feature type="region of interest" description="Disordered" evidence="13">
    <location>
        <begin position="187"/>
        <end position="219"/>
    </location>
</feature>
<comment type="caution">
    <text evidence="15">The sequence shown here is derived from an EMBL/GenBank/DDBJ whole genome shotgun (WGS) entry which is preliminary data.</text>
</comment>
<dbReference type="InterPro" id="IPR014729">
    <property type="entry name" value="Rossmann-like_a/b/a_fold"/>
</dbReference>
<dbReference type="CDD" id="cd01994">
    <property type="entry name" value="AANH_PF0828-like"/>
    <property type="match status" value="1"/>
</dbReference>
<organism evidence="15 16">
    <name type="scientific">Laodelphax striatellus</name>
    <name type="common">Small brown planthopper</name>
    <name type="synonym">Delphax striatella</name>
    <dbReference type="NCBI Taxonomy" id="195883"/>
    <lineage>
        <taxon>Eukaryota</taxon>
        <taxon>Metazoa</taxon>
        <taxon>Ecdysozoa</taxon>
        <taxon>Arthropoda</taxon>
        <taxon>Hexapoda</taxon>
        <taxon>Insecta</taxon>
        <taxon>Pterygota</taxon>
        <taxon>Neoptera</taxon>
        <taxon>Paraneoptera</taxon>
        <taxon>Hemiptera</taxon>
        <taxon>Auchenorrhyncha</taxon>
        <taxon>Fulgoroidea</taxon>
        <taxon>Delphacidae</taxon>
        <taxon>Criomorphinae</taxon>
        <taxon>Laodelphax</taxon>
    </lineage>
</organism>
<dbReference type="SMR" id="A0A482WRQ6"/>
<dbReference type="SUPFAM" id="SSF52402">
    <property type="entry name" value="Adenine nucleotide alpha hydrolases-like"/>
    <property type="match status" value="1"/>
</dbReference>
<dbReference type="FunFam" id="3.90.1490.10:FF:000001">
    <property type="entry name" value="Diphthine--ammonia ligase"/>
    <property type="match status" value="1"/>
</dbReference>
<evidence type="ECO:0000256" key="11">
    <source>
        <dbReference type="ARBA" id="ARBA00032849"/>
    </source>
</evidence>
<dbReference type="Gene3D" id="3.90.1490.10">
    <property type="entry name" value="putative n-type atp pyrophosphatase, domain 2"/>
    <property type="match status" value="1"/>
</dbReference>
<dbReference type="InterPro" id="IPR006175">
    <property type="entry name" value="YjgF/YER057c/UK114"/>
</dbReference>
<dbReference type="GO" id="GO:0005524">
    <property type="term" value="F:ATP binding"/>
    <property type="evidence" value="ECO:0007669"/>
    <property type="project" value="UniProtKB-KW"/>
</dbReference>
<dbReference type="PANTHER" id="PTHR12196:SF2">
    <property type="entry name" value="DIPHTHINE--AMMONIA LIGASE"/>
    <property type="match status" value="1"/>
</dbReference>
<dbReference type="NCBIfam" id="TIGR00290">
    <property type="entry name" value="MJ0570_dom"/>
    <property type="match status" value="1"/>
</dbReference>
<evidence type="ECO:0000256" key="7">
    <source>
        <dbReference type="ARBA" id="ARBA00022840"/>
    </source>
</evidence>
<name>A0A482WRQ6_LAOST</name>
<evidence type="ECO:0000259" key="14">
    <source>
        <dbReference type="Pfam" id="PF01902"/>
    </source>
</evidence>
<proteinExistence type="inferred from homology"/>
<dbReference type="InParanoid" id="A0A482WRQ6"/>
<dbReference type="FunFam" id="3.30.1330.40:FF:000010">
    <property type="entry name" value="Diphthine--ammonia ligase"/>
    <property type="match status" value="1"/>
</dbReference>
<dbReference type="GO" id="GO:0017178">
    <property type="term" value="F:diphthine-ammonia ligase activity"/>
    <property type="evidence" value="ECO:0007669"/>
    <property type="project" value="UniProtKB-EC"/>
</dbReference>
<dbReference type="SUPFAM" id="SSF55298">
    <property type="entry name" value="YjgF-like"/>
    <property type="match status" value="2"/>
</dbReference>
<feature type="non-terminal residue" evidence="15">
    <location>
        <position position="1"/>
    </location>
</feature>
<evidence type="ECO:0000256" key="3">
    <source>
        <dbReference type="ARBA" id="ARBA00012089"/>
    </source>
</evidence>
<sequence length="632" mass="68835">EEIDIEAVAVGAVLSDYQRIRVENVCSRLGLVALAYLWRRDQAELLQEMIDCNVEAVIIKVAALGLDPSKHLGKKISELQPHLVKMNEKYGLNICGEGGEYETFTLDMPLFAKSLVIEEFETVIHSNDAIAPVGYLNFGKMRLVDKENTSHELSLHERLIRSGCPVKNAIDYVSDIDVVEDVIDSGEGTDQTDQAAVPLQTSDDSSQKPDILEEEQEGLSTEASVVVSSPSGWTWLGGVVGDHQDIAVATKIALSNLCGLLENAQVPVSDLVSVCLYVRDMSAYAQINSEYVRVLSALNPPVRVCVETPLSQLTPVAVEAVAYTPAVKKVRAQGGETPTDGGEKSLAAPLFPSCTRHTMHVQGVSHWAPANIGPYSQSVRIGDMILVAGQIALVPGSMAMVDGGVRRQCRLSLRHVGRVIKAMDANTKLRDVVQSVCYVTEAKHIAEARDEWEKRTKNAIVDYVVVTRLPRDALVEWHVWAHRGNAQFEYEETGFVVGCNRVSLCRRWNYDNTISAVVCSVSAGRSVSSLTVNESDGASLVETVQPMSEEQLVQVFSYSLSRLNRNAADAASLVCVLRIFFRADRSPTATSISAALGQVEGEGGFRVVPTLVPVVELGHPNTFISICAVRHV</sequence>
<evidence type="ECO:0000256" key="10">
    <source>
        <dbReference type="ARBA" id="ARBA00031552"/>
    </source>
</evidence>
<dbReference type="STRING" id="195883.A0A482WRQ6"/>
<dbReference type="FunCoup" id="A0A482WRQ6">
    <property type="interactions" value="127"/>
</dbReference>
<dbReference type="InterPro" id="IPR002761">
    <property type="entry name" value="Diphthami_syn_dom"/>
</dbReference>
<dbReference type="Proteomes" id="UP000291343">
    <property type="component" value="Unassembled WGS sequence"/>
</dbReference>
<evidence type="ECO:0000256" key="13">
    <source>
        <dbReference type="SAM" id="MobiDB-lite"/>
    </source>
</evidence>
<accession>A0A482WRQ6</accession>
<feature type="compositionally biased region" description="Polar residues" evidence="13">
    <location>
        <begin position="189"/>
        <end position="204"/>
    </location>
</feature>
<comment type="catalytic activity">
    <reaction evidence="12">
        <text>diphthine-[translation elongation factor 2] + NH4(+) + ATP = diphthamide-[translation elongation factor 2] + AMP + diphosphate + H(+)</text>
        <dbReference type="Rhea" id="RHEA:19753"/>
        <dbReference type="Rhea" id="RHEA-COMP:10172"/>
        <dbReference type="Rhea" id="RHEA-COMP:10174"/>
        <dbReference type="ChEBI" id="CHEBI:15378"/>
        <dbReference type="ChEBI" id="CHEBI:16692"/>
        <dbReference type="ChEBI" id="CHEBI:28938"/>
        <dbReference type="ChEBI" id="CHEBI:30616"/>
        <dbReference type="ChEBI" id="CHEBI:33019"/>
        <dbReference type="ChEBI" id="CHEBI:82696"/>
        <dbReference type="ChEBI" id="CHEBI:456215"/>
        <dbReference type="EC" id="6.3.1.14"/>
    </reaction>
</comment>
<dbReference type="AlphaFoldDB" id="A0A482WRQ6"/>
<keyword evidence="5" id="KW-0436">Ligase</keyword>
<evidence type="ECO:0000256" key="2">
    <source>
        <dbReference type="ARBA" id="ARBA00008496"/>
    </source>
</evidence>